<dbReference type="InterPro" id="IPR013187">
    <property type="entry name" value="F-box-assoc_dom_typ3"/>
</dbReference>
<reference evidence="2" key="1">
    <citation type="submission" date="2019-03" db="EMBL/GenBank/DDBJ databases">
        <title>WGS assembly of Setaria viridis.</title>
        <authorList>
            <person name="Huang P."/>
            <person name="Jenkins J."/>
            <person name="Grimwood J."/>
            <person name="Barry K."/>
            <person name="Healey A."/>
            <person name="Mamidi S."/>
            <person name="Sreedasyam A."/>
            <person name="Shu S."/>
            <person name="Feldman M."/>
            <person name="Wu J."/>
            <person name="Yu Y."/>
            <person name="Chen C."/>
            <person name="Johnson J."/>
            <person name="Rokhsar D."/>
            <person name="Baxter I."/>
            <person name="Schmutz J."/>
            <person name="Brutnell T."/>
            <person name="Kellogg E."/>
        </authorList>
    </citation>
    <scope>NUCLEOTIDE SEQUENCE [LARGE SCALE GENOMIC DNA]</scope>
</reference>
<dbReference type="InterPro" id="IPR017451">
    <property type="entry name" value="F-box-assoc_interact_dom"/>
</dbReference>
<dbReference type="PANTHER" id="PTHR31111:SF133">
    <property type="entry name" value="OS07G0196600 PROTEIN"/>
    <property type="match status" value="1"/>
</dbReference>
<dbReference type="EMBL" id="CM016557">
    <property type="protein sequence ID" value="TKW10931.1"/>
    <property type="molecule type" value="Genomic_DNA"/>
</dbReference>
<evidence type="ECO:0000313" key="2">
    <source>
        <dbReference type="EMBL" id="TKW10931.1"/>
    </source>
</evidence>
<proteinExistence type="predicted"/>
<sequence>MPAPRHARAKVLAYATDKGGSSRRPRAYVLDDDLIEGRSRELELPGAATAQLRRRWLLHEETHEGMRVIGTCNGLICLCRGRGGGIVMFNPVTGEELAVDPPPPVARPGGSRRDEAASAFCFGYHPATGLYKILHVPRHPSEAFDAVHVLTLGEAAAASWREVPAPGSSCRYGFGLVAVLGVAYWVTKDAKRVVSFDLGDERAVVVAELPVPMPLLPWLCYTCRLVDVGGGRLGFTVCRNYRHMTSKTEVFVLEDGGGERMVWIRRYVVLVNDDQEQQLASPLVAHGEHLLTYSRRGCPQAGRTVSALYVHRPREDRALRCGVVPVAARSPRTVVGEYDCDSVRVFSYVETTESLLAYSCLAK</sequence>
<dbReference type="AlphaFoldDB" id="A0A4U6U5J2"/>
<evidence type="ECO:0000313" key="3">
    <source>
        <dbReference type="Proteomes" id="UP000298652"/>
    </source>
</evidence>
<evidence type="ECO:0000259" key="1">
    <source>
        <dbReference type="Pfam" id="PF08268"/>
    </source>
</evidence>
<gene>
    <name evidence="2" type="ORF">SEVIR_6G201200v2</name>
</gene>
<protein>
    <recommendedName>
        <fullName evidence="1">F-box associated beta-propeller type 3 domain-containing protein</fullName>
    </recommendedName>
</protein>
<keyword evidence="3" id="KW-1185">Reference proteome</keyword>
<dbReference type="PANTHER" id="PTHR31111">
    <property type="entry name" value="BNAA05G37150D PROTEIN-RELATED"/>
    <property type="match status" value="1"/>
</dbReference>
<organism evidence="2 3">
    <name type="scientific">Setaria viridis</name>
    <name type="common">Green bristlegrass</name>
    <name type="synonym">Setaria italica subsp. viridis</name>
    <dbReference type="NCBI Taxonomy" id="4556"/>
    <lineage>
        <taxon>Eukaryota</taxon>
        <taxon>Viridiplantae</taxon>
        <taxon>Streptophyta</taxon>
        <taxon>Embryophyta</taxon>
        <taxon>Tracheophyta</taxon>
        <taxon>Spermatophyta</taxon>
        <taxon>Magnoliopsida</taxon>
        <taxon>Liliopsida</taxon>
        <taxon>Poales</taxon>
        <taxon>Poaceae</taxon>
        <taxon>PACMAD clade</taxon>
        <taxon>Panicoideae</taxon>
        <taxon>Panicodae</taxon>
        <taxon>Paniceae</taxon>
        <taxon>Cenchrinae</taxon>
        <taxon>Setaria</taxon>
    </lineage>
</organism>
<name>A0A4U6U5J2_SETVI</name>
<dbReference type="NCBIfam" id="TIGR01640">
    <property type="entry name" value="F_box_assoc_1"/>
    <property type="match status" value="1"/>
</dbReference>
<accession>A0A4U6U5J2</accession>
<dbReference type="Proteomes" id="UP000298652">
    <property type="component" value="Chromosome 6"/>
</dbReference>
<feature type="domain" description="F-box associated beta-propeller type 3" evidence="1">
    <location>
        <begin position="64"/>
        <end position="272"/>
    </location>
</feature>
<dbReference type="Gramene" id="TKW10931">
    <property type="protein sequence ID" value="TKW10931"/>
    <property type="gene ID" value="SEVIR_6G201200v2"/>
</dbReference>
<dbReference type="Pfam" id="PF08268">
    <property type="entry name" value="FBA_3"/>
    <property type="match status" value="1"/>
</dbReference>